<dbReference type="Gene3D" id="3.40.30.10">
    <property type="entry name" value="Glutaredoxin"/>
    <property type="match status" value="1"/>
</dbReference>
<comment type="caution">
    <text evidence="10">The sequence shown here is derived from an EMBL/GenBank/DDBJ whole genome shotgun (WGS) entry which is preliminary data.</text>
</comment>
<dbReference type="PROSITE" id="PS50405">
    <property type="entry name" value="GST_CTER"/>
    <property type="match status" value="1"/>
</dbReference>
<keyword evidence="3" id="KW-0963">Cytoplasm</keyword>
<dbReference type="InterPro" id="IPR040079">
    <property type="entry name" value="Glutathione_S-Trfase"/>
</dbReference>
<evidence type="ECO:0000256" key="4">
    <source>
        <dbReference type="ARBA" id="ARBA00022575"/>
    </source>
</evidence>
<dbReference type="Proteomes" id="UP001165190">
    <property type="component" value="Unassembled WGS sequence"/>
</dbReference>
<dbReference type="SFLD" id="SFLDS00019">
    <property type="entry name" value="Glutathione_Transferase_(cytos"/>
    <property type="match status" value="1"/>
</dbReference>
<dbReference type="CDD" id="cd03185">
    <property type="entry name" value="GST_C_Tau"/>
    <property type="match status" value="1"/>
</dbReference>
<organism evidence="10 11">
    <name type="scientific">Hibiscus trionum</name>
    <name type="common">Flower of an hour</name>
    <dbReference type="NCBI Taxonomy" id="183268"/>
    <lineage>
        <taxon>Eukaryota</taxon>
        <taxon>Viridiplantae</taxon>
        <taxon>Streptophyta</taxon>
        <taxon>Embryophyta</taxon>
        <taxon>Tracheophyta</taxon>
        <taxon>Spermatophyta</taxon>
        <taxon>Magnoliopsida</taxon>
        <taxon>eudicotyledons</taxon>
        <taxon>Gunneridae</taxon>
        <taxon>Pentapetalae</taxon>
        <taxon>rosids</taxon>
        <taxon>malvids</taxon>
        <taxon>Malvales</taxon>
        <taxon>Malvaceae</taxon>
        <taxon>Malvoideae</taxon>
        <taxon>Hibiscus</taxon>
    </lineage>
</organism>
<dbReference type="Pfam" id="PF00043">
    <property type="entry name" value="GST_C"/>
    <property type="match status" value="1"/>
</dbReference>
<dbReference type="EC" id="2.5.1.18" evidence="2"/>
<evidence type="ECO:0000256" key="7">
    <source>
        <dbReference type="ARBA" id="ARBA00047960"/>
    </source>
</evidence>
<evidence type="ECO:0000256" key="3">
    <source>
        <dbReference type="ARBA" id="ARBA00022490"/>
    </source>
</evidence>
<proteinExistence type="inferred from homology"/>
<evidence type="ECO:0000313" key="11">
    <source>
        <dbReference type="Proteomes" id="UP001165190"/>
    </source>
</evidence>
<keyword evidence="5" id="KW-0808">Transferase</keyword>
<comment type="subcellular location">
    <subcellularLocation>
        <location evidence="1">Cytoplasm</location>
        <location evidence="1">Cytosol</location>
    </subcellularLocation>
</comment>
<dbReference type="SFLD" id="SFLDG00358">
    <property type="entry name" value="Main_(cytGST)"/>
    <property type="match status" value="1"/>
</dbReference>
<dbReference type="InterPro" id="IPR004046">
    <property type="entry name" value="GST_C"/>
</dbReference>
<accession>A0A9W7MJA9</accession>
<dbReference type="FunFam" id="1.20.1050.10:FF:000012">
    <property type="entry name" value="Tau class glutathione S-transferase"/>
    <property type="match status" value="1"/>
</dbReference>
<evidence type="ECO:0000256" key="5">
    <source>
        <dbReference type="ARBA" id="ARBA00022679"/>
    </source>
</evidence>
<keyword evidence="4" id="KW-0216">Detoxification</keyword>
<gene>
    <name evidence="10" type="ORF">HRI_003853200</name>
</gene>
<comment type="similarity">
    <text evidence="6">Belongs to the GST superfamily. Tau family.</text>
</comment>
<dbReference type="FunFam" id="3.40.30.10:FF:000014">
    <property type="entry name" value="Tau class glutathione S-transferase"/>
    <property type="match status" value="1"/>
</dbReference>
<dbReference type="PANTHER" id="PTHR11260:SF774">
    <property type="entry name" value="GLUTATHIONE TRANSFERASE"/>
    <property type="match status" value="1"/>
</dbReference>
<evidence type="ECO:0000313" key="10">
    <source>
        <dbReference type="EMBL" id="GMJ01840.1"/>
    </source>
</evidence>
<evidence type="ECO:0000259" key="8">
    <source>
        <dbReference type="PROSITE" id="PS50404"/>
    </source>
</evidence>
<dbReference type="GO" id="GO:0005829">
    <property type="term" value="C:cytosol"/>
    <property type="evidence" value="ECO:0007669"/>
    <property type="project" value="UniProtKB-SubCell"/>
</dbReference>
<dbReference type="GO" id="GO:0006749">
    <property type="term" value="P:glutathione metabolic process"/>
    <property type="evidence" value="ECO:0007669"/>
    <property type="project" value="InterPro"/>
</dbReference>
<feature type="domain" description="GST N-terminal" evidence="8">
    <location>
        <begin position="2"/>
        <end position="82"/>
    </location>
</feature>
<keyword evidence="11" id="KW-1185">Reference proteome</keyword>
<dbReference type="Pfam" id="PF02798">
    <property type="entry name" value="GST_N"/>
    <property type="match status" value="1"/>
</dbReference>
<evidence type="ECO:0000259" key="9">
    <source>
        <dbReference type="PROSITE" id="PS50405"/>
    </source>
</evidence>
<dbReference type="GO" id="GO:0009407">
    <property type="term" value="P:toxin catabolic process"/>
    <property type="evidence" value="ECO:0007669"/>
    <property type="project" value="UniProtKB-ARBA"/>
</dbReference>
<name>A0A9W7MJA9_HIBTR</name>
<dbReference type="PROSITE" id="PS50404">
    <property type="entry name" value="GST_NTER"/>
    <property type="match status" value="1"/>
</dbReference>
<feature type="domain" description="GST C-terminal" evidence="9">
    <location>
        <begin position="87"/>
        <end position="218"/>
    </location>
</feature>
<dbReference type="SUPFAM" id="SSF52833">
    <property type="entry name" value="Thioredoxin-like"/>
    <property type="match status" value="1"/>
</dbReference>
<reference evidence="10" key="1">
    <citation type="submission" date="2023-05" db="EMBL/GenBank/DDBJ databases">
        <title>Genome and transcriptome analyses reveal genes involved in the formation of fine ridges on petal epidermal cells in Hibiscus trionum.</title>
        <authorList>
            <person name="Koshimizu S."/>
            <person name="Masuda S."/>
            <person name="Ishii T."/>
            <person name="Shirasu K."/>
            <person name="Hoshino A."/>
            <person name="Arita M."/>
        </authorList>
    </citation>
    <scope>NUCLEOTIDE SEQUENCE</scope>
    <source>
        <strain evidence="10">Hamamatsu line</strain>
    </source>
</reference>
<dbReference type="AlphaFoldDB" id="A0A9W7MJA9"/>
<dbReference type="SFLD" id="SFLDG01152">
    <property type="entry name" value="Main.3:_Omega-_and_Tau-like"/>
    <property type="match status" value="1"/>
</dbReference>
<dbReference type="InterPro" id="IPR036249">
    <property type="entry name" value="Thioredoxin-like_sf"/>
</dbReference>
<dbReference type="CDD" id="cd03058">
    <property type="entry name" value="GST_N_Tau"/>
    <property type="match status" value="1"/>
</dbReference>
<comment type="catalytic activity">
    <reaction evidence="7">
        <text>RX + glutathione = an S-substituted glutathione + a halide anion + H(+)</text>
        <dbReference type="Rhea" id="RHEA:16437"/>
        <dbReference type="ChEBI" id="CHEBI:15378"/>
        <dbReference type="ChEBI" id="CHEBI:16042"/>
        <dbReference type="ChEBI" id="CHEBI:17792"/>
        <dbReference type="ChEBI" id="CHEBI:57925"/>
        <dbReference type="ChEBI" id="CHEBI:90779"/>
        <dbReference type="EC" id="2.5.1.18"/>
    </reaction>
</comment>
<evidence type="ECO:0000256" key="6">
    <source>
        <dbReference type="ARBA" id="ARBA00025743"/>
    </source>
</evidence>
<dbReference type="SUPFAM" id="SSF47616">
    <property type="entry name" value="GST C-terminal domain-like"/>
    <property type="match status" value="1"/>
</dbReference>
<dbReference type="InterPro" id="IPR004045">
    <property type="entry name" value="Glutathione_S-Trfase_N"/>
</dbReference>
<sequence length="225" mass="26551">MEEVKLFGFWPSPFSRRVIWALKLKGVDYEYIEEDLPHNKSNLLLKYNPVHKMIPVLVHGGKPIAESLVILEYIDEVWPHNPLLPTDAYERSVARFWAKFIDEKTRPMWEFFHKFGEEQQKEIEKNMEILRTIEEHGLGDKKFFGGDTIGIADLVLGMVIHMLAPMAEVVGVKFIEADSFPRLHAWVKHFSEHHVIKDNFPDYNRVVEFLKIRREYYATLSHHDH</sequence>
<dbReference type="GO" id="GO:0004364">
    <property type="term" value="F:glutathione transferase activity"/>
    <property type="evidence" value="ECO:0007669"/>
    <property type="project" value="UniProtKB-EC"/>
</dbReference>
<evidence type="ECO:0000256" key="2">
    <source>
        <dbReference type="ARBA" id="ARBA00012452"/>
    </source>
</evidence>
<dbReference type="PANTHER" id="PTHR11260">
    <property type="entry name" value="GLUTATHIONE S-TRANSFERASE, GST, SUPERFAMILY, GST DOMAIN CONTAINING"/>
    <property type="match status" value="1"/>
</dbReference>
<protein>
    <recommendedName>
        <fullName evidence="2">glutathione transferase</fullName>
        <ecNumber evidence="2">2.5.1.18</ecNumber>
    </recommendedName>
</protein>
<dbReference type="Gene3D" id="1.20.1050.10">
    <property type="match status" value="1"/>
</dbReference>
<dbReference type="EMBL" id="BSYR01000035">
    <property type="protein sequence ID" value="GMJ01840.1"/>
    <property type="molecule type" value="Genomic_DNA"/>
</dbReference>
<dbReference type="InterPro" id="IPR010987">
    <property type="entry name" value="Glutathione-S-Trfase_C-like"/>
</dbReference>
<dbReference type="InterPro" id="IPR045073">
    <property type="entry name" value="Omega/Tau-like"/>
</dbReference>
<dbReference type="InterPro" id="IPR036282">
    <property type="entry name" value="Glutathione-S-Trfase_C_sf"/>
</dbReference>
<evidence type="ECO:0000256" key="1">
    <source>
        <dbReference type="ARBA" id="ARBA00004514"/>
    </source>
</evidence>
<dbReference type="OrthoDB" id="4951845at2759"/>
<dbReference type="InterPro" id="IPR045074">
    <property type="entry name" value="GST_C_Tau"/>
</dbReference>